<organism evidence="2 3">
    <name type="scientific">Roseibium aquae</name>
    <dbReference type="NCBI Taxonomy" id="1323746"/>
    <lineage>
        <taxon>Bacteria</taxon>
        <taxon>Pseudomonadati</taxon>
        <taxon>Pseudomonadota</taxon>
        <taxon>Alphaproteobacteria</taxon>
        <taxon>Hyphomicrobiales</taxon>
        <taxon>Stappiaceae</taxon>
        <taxon>Roseibium</taxon>
    </lineage>
</organism>
<dbReference type="Pfam" id="PF07110">
    <property type="entry name" value="EthD"/>
    <property type="match status" value="1"/>
</dbReference>
<reference evidence="2" key="2">
    <citation type="submission" date="2020-09" db="EMBL/GenBank/DDBJ databases">
        <authorList>
            <person name="Sun Q."/>
            <person name="Zhou Y."/>
        </authorList>
    </citation>
    <scope>NUCLEOTIDE SEQUENCE</scope>
    <source>
        <strain evidence="2">CGMCC 1.12426</strain>
    </source>
</reference>
<comment type="caution">
    <text evidence="2">The sequence shown here is derived from an EMBL/GenBank/DDBJ whole genome shotgun (WGS) entry which is preliminary data.</text>
</comment>
<dbReference type="EMBL" id="BMFA01000001">
    <property type="protein sequence ID" value="GGB35832.1"/>
    <property type="molecule type" value="Genomic_DNA"/>
</dbReference>
<dbReference type="PANTHER" id="PTHR40260">
    <property type="entry name" value="BLR8190 PROTEIN"/>
    <property type="match status" value="1"/>
</dbReference>
<dbReference type="Proteomes" id="UP000605148">
    <property type="component" value="Unassembled WGS sequence"/>
</dbReference>
<gene>
    <name evidence="2" type="ORF">GCM10011316_04950</name>
</gene>
<feature type="domain" description="EthD" evidence="1">
    <location>
        <begin position="19"/>
        <end position="90"/>
    </location>
</feature>
<dbReference type="AlphaFoldDB" id="A0A916TA97"/>
<dbReference type="Gene3D" id="3.30.70.100">
    <property type="match status" value="1"/>
</dbReference>
<evidence type="ECO:0000313" key="2">
    <source>
        <dbReference type="EMBL" id="GGB35832.1"/>
    </source>
</evidence>
<dbReference type="PANTHER" id="PTHR40260:SF2">
    <property type="entry name" value="BLR8190 PROTEIN"/>
    <property type="match status" value="1"/>
</dbReference>
<dbReference type="OrthoDB" id="5343971at2"/>
<dbReference type="InterPro" id="IPR009799">
    <property type="entry name" value="EthD_dom"/>
</dbReference>
<keyword evidence="3" id="KW-1185">Reference proteome</keyword>
<proteinExistence type="predicted"/>
<reference evidence="2" key="1">
    <citation type="journal article" date="2014" name="Int. J. Syst. Evol. Microbiol.">
        <title>Complete genome sequence of Corynebacterium casei LMG S-19264T (=DSM 44701T), isolated from a smear-ripened cheese.</title>
        <authorList>
            <consortium name="US DOE Joint Genome Institute (JGI-PGF)"/>
            <person name="Walter F."/>
            <person name="Albersmeier A."/>
            <person name="Kalinowski J."/>
            <person name="Ruckert C."/>
        </authorList>
    </citation>
    <scope>NUCLEOTIDE SEQUENCE</scope>
    <source>
        <strain evidence="2">CGMCC 1.12426</strain>
    </source>
</reference>
<dbReference type="SUPFAM" id="SSF54909">
    <property type="entry name" value="Dimeric alpha+beta barrel"/>
    <property type="match status" value="1"/>
</dbReference>
<name>A0A916TA97_9HYPH</name>
<dbReference type="NCBIfam" id="TIGR02118">
    <property type="entry name" value="EthD family reductase"/>
    <property type="match status" value="1"/>
</dbReference>
<evidence type="ECO:0000313" key="3">
    <source>
        <dbReference type="Proteomes" id="UP000605148"/>
    </source>
</evidence>
<dbReference type="GO" id="GO:0016491">
    <property type="term" value="F:oxidoreductase activity"/>
    <property type="evidence" value="ECO:0007669"/>
    <property type="project" value="InterPro"/>
</dbReference>
<accession>A0A916TA97</accession>
<protein>
    <recommendedName>
        <fullName evidence="1">EthD domain-containing protein</fullName>
    </recommendedName>
</protein>
<sequence length="102" mass="10892">MAISLQVLYPAGPGTRFDHAYYAETHMALVDKHLGPFLVSAQATKGLSGGPDKLPGFHAVFTAVFENQDKFRAAMAEAGPVLADISNYTDVEPQMLIGEVIG</sequence>
<dbReference type="InterPro" id="IPR011008">
    <property type="entry name" value="Dimeric_a/b-barrel"/>
</dbReference>
<dbReference type="RefSeq" id="WP_150494087.1">
    <property type="nucleotide sequence ID" value="NZ_BMFA01000001.1"/>
</dbReference>
<evidence type="ECO:0000259" key="1">
    <source>
        <dbReference type="Pfam" id="PF07110"/>
    </source>
</evidence>